<keyword evidence="2" id="KW-0238">DNA-binding</keyword>
<dbReference type="InterPro" id="IPR036388">
    <property type="entry name" value="WH-like_DNA-bd_sf"/>
</dbReference>
<dbReference type="SMART" id="SM00345">
    <property type="entry name" value="HTH_GNTR"/>
    <property type="match status" value="1"/>
</dbReference>
<evidence type="ECO:0000259" key="4">
    <source>
        <dbReference type="PROSITE" id="PS50949"/>
    </source>
</evidence>
<dbReference type="SUPFAM" id="SSF53822">
    <property type="entry name" value="Periplasmic binding protein-like I"/>
    <property type="match status" value="1"/>
</dbReference>
<dbReference type="PROSITE" id="PS50949">
    <property type="entry name" value="HTH_GNTR"/>
    <property type="match status" value="1"/>
</dbReference>
<comment type="caution">
    <text evidence="5">The sequence shown here is derived from an EMBL/GenBank/DDBJ whole genome shotgun (WGS) entry which is preliminary data.</text>
</comment>
<evidence type="ECO:0000256" key="1">
    <source>
        <dbReference type="ARBA" id="ARBA00023015"/>
    </source>
</evidence>
<dbReference type="Gene3D" id="1.10.10.10">
    <property type="entry name" value="Winged helix-like DNA-binding domain superfamily/Winged helix DNA-binding domain"/>
    <property type="match status" value="1"/>
</dbReference>
<dbReference type="CDD" id="cd06267">
    <property type="entry name" value="PBP1_LacI_sugar_binding-like"/>
    <property type="match status" value="1"/>
</dbReference>
<dbReference type="Gene3D" id="3.40.50.2300">
    <property type="match status" value="2"/>
</dbReference>
<keyword evidence="1" id="KW-0805">Transcription regulation</keyword>
<evidence type="ECO:0000256" key="2">
    <source>
        <dbReference type="ARBA" id="ARBA00023125"/>
    </source>
</evidence>
<dbReference type="RefSeq" id="WP_168963765.1">
    <property type="nucleotide sequence ID" value="NZ_JABAEW010000056.1"/>
</dbReference>
<name>A0A848AYJ9_9BACT</name>
<organism evidence="5 6">
    <name type="scientific">Victivallis vadensis</name>
    <dbReference type="NCBI Taxonomy" id="172901"/>
    <lineage>
        <taxon>Bacteria</taxon>
        <taxon>Pseudomonadati</taxon>
        <taxon>Lentisphaerota</taxon>
        <taxon>Lentisphaeria</taxon>
        <taxon>Victivallales</taxon>
        <taxon>Victivallaceae</taxon>
        <taxon>Victivallis</taxon>
    </lineage>
</organism>
<dbReference type="InterPro" id="IPR036390">
    <property type="entry name" value="WH_DNA-bd_sf"/>
</dbReference>
<reference evidence="5 6" key="1">
    <citation type="submission" date="2020-04" db="EMBL/GenBank/DDBJ databases">
        <authorList>
            <person name="Hitch T.C.A."/>
            <person name="Wylensek D."/>
            <person name="Clavel T."/>
        </authorList>
    </citation>
    <scope>NUCLEOTIDE SEQUENCE [LARGE SCALE GENOMIC DNA]</scope>
    <source>
        <strain evidence="5 6">COR2-253-APC-1A</strain>
    </source>
</reference>
<dbReference type="InterPro" id="IPR000524">
    <property type="entry name" value="Tscrpt_reg_HTH_GntR"/>
</dbReference>
<dbReference type="Pfam" id="PF00392">
    <property type="entry name" value="GntR"/>
    <property type="match status" value="1"/>
</dbReference>
<dbReference type="CDD" id="cd07377">
    <property type="entry name" value="WHTH_GntR"/>
    <property type="match status" value="1"/>
</dbReference>
<proteinExistence type="predicted"/>
<evidence type="ECO:0000313" key="5">
    <source>
        <dbReference type="EMBL" id="NMD88724.1"/>
    </source>
</evidence>
<dbReference type="EMBL" id="JABAEW010000056">
    <property type="protein sequence ID" value="NMD88724.1"/>
    <property type="molecule type" value="Genomic_DNA"/>
</dbReference>
<evidence type="ECO:0000313" key="6">
    <source>
        <dbReference type="Proteomes" id="UP000576225"/>
    </source>
</evidence>
<dbReference type="Pfam" id="PF13377">
    <property type="entry name" value="Peripla_BP_3"/>
    <property type="match status" value="1"/>
</dbReference>
<dbReference type="PANTHER" id="PTHR30146:SF109">
    <property type="entry name" value="HTH-TYPE TRANSCRIPTIONAL REGULATOR GALS"/>
    <property type="match status" value="1"/>
</dbReference>
<dbReference type="InterPro" id="IPR046335">
    <property type="entry name" value="LacI/GalR-like_sensor"/>
</dbReference>
<gene>
    <name evidence="5" type="ORF">HF882_19235</name>
</gene>
<dbReference type="PRINTS" id="PR00035">
    <property type="entry name" value="HTHGNTR"/>
</dbReference>
<accession>A0A848AYJ9</accession>
<dbReference type="GO" id="GO:0003700">
    <property type="term" value="F:DNA-binding transcription factor activity"/>
    <property type="evidence" value="ECO:0007669"/>
    <property type="project" value="InterPro"/>
</dbReference>
<sequence length="382" mass="43159">MKQDTFIPELSLDRNSTEPLARQIVTGIETALKRQRPASGVRILPERQLAELFDIARPTVHRAYEELTERGLLQTAEGKRGIFVADDLRRKLCPPFPVIGVIIPCRFSEFTQQETQFRLDVISGIIDRASELEHSVMMLQLPGFDASAEEVQNWIGHHAARLEGLIHLGARSIRDDRPLKTILTQNRIPQIFFAGHCNSPAVSEIYCDPAPAIRNLADCLLEQGHRNALLIGHYRPQEEMFQELQYEDITRTHSAFRIFNDAGLTVLPEDHLVGWRTPENLKELLRAALDRPQPPTVIFTRRDVTAFTVIRLLKELGCKVPEEVSVVGCDGLSDGAESDPPLTTLRIPLHQMARLCVDELLRHGSKRTIRLEASLLMRGSTR</sequence>
<feature type="domain" description="HTH gntR-type" evidence="4">
    <location>
        <begin position="18"/>
        <end position="87"/>
    </location>
</feature>
<dbReference type="AlphaFoldDB" id="A0A848AYJ9"/>
<evidence type="ECO:0000256" key="3">
    <source>
        <dbReference type="ARBA" id="ARBA00023163"/>
    </source>
</evidence>
<protein>
    <submittedName>
        <fullName evidence="5">Substrate-binding domain-containing protein</fullName>
    </submittedName>
</protein>
<keyword evidence="3" id="KW-0804">Transcription</keyword>
<dbReference type="GO" id="GO:0000976">
    <property type="term" value="F:transcription cis-regulatory region binding"/>
    <property type="evidence" value="ECO:0007669"/>
    <property type="project" value="TreeGrafter"/>
</dbReference>
<dbReference type="PANTHER" id="PTHR30146">
    <property type="entry name" value="LACI-RELATED TRANSCRIPTIONAL REPRESSOR"/>
    <property type="match status" value="1"/>
</dbReference>
<dbReference type="InterPro" id="IPR028082">
    <property type="entry name" value="Peripla_BP_I"/>
</dbReference>
<dbReference type="Proteomes" id="UP000576225">
    <property type="component" value="Unassembled WGS sequence"/>
</dbReference>
<dbReference type="SUPFAM" id="SSF46785">
    <property type="entry name" value="Winged helix' DNA-binding domain"/>
    <property type="match status" value="1"/>
</dbReference>